<name>A0A3A8HI49_9BACT</name>
<keyword evidence="1" id="KW-1133">Transmembrane helix</keyword>
<keyword evidence="1" id="KW-0472">Membrane</keyword>
<feature type="transmembrane region" description="Helical" evidence="1">
    <location>
        <begin position="156"/>
        <end position="180"/>
    </location>
</feature>
<dbReference type="EMBL" id="RAVZ01000530">
    <property type="protein sequence ID" value="RKG70917.1"/>
    <property type="molecule type" value="Genomic_DNA"/>
</dbReference>
<dbReference type="AlphaFoldDB" id="A0A3A8HI49"/>
<dbReference type="OrthoDB" id="5382321at2"/>
<feature type="transmembrane region" description="Helical" evidence="1">
    <location>
        <begin position="101"/>
        <end position="120"/>
    </location>
</feature>
<proteinExistence type="predicted"/>
<protein>
    <submittedName>
        <fullName evidence="2">Uncharacterized protein</fullName>
    </submittedName>
</protein>
<feature type="transmembrane region" description="Helical" evidence="1">
    <location>
        <begin position="74"/>
        <end position="95"/>
    </location>
</feature>
<feature type="transmembrane region" description="Helical" evidence="1">
    <location>
        <begin position="192"/>
        <end position="216"/>
    </location>
</feature>
<evidence type="ECO:0000313" key="3">
    <source>
        <dbReference type="Proteomes" id="UP000268094"/>
    </source>
</evidence>
<sequence length="329" mass="33957">MAEGDRPEAPVIVDVPERVPGALALLGLLMLRPIDLHYRLREAGIRSPAGRIGQLWREQAEGGRAAGAFVWRMLLLLVVLSPGLTVLAGLGLHVMGVPMRGVWFISATLCSAVGLVVALVSGLASGVLLGSLASMSMLAGLHATAGGAFGPESGGMAAMAVGVCLGIVSGLSAGSIGGLANGRGPSVRNVQVAAIATSVVPMFVWSGAASVSFAGAVAASALVAFLACAFRLPFYALEVLAQAVAYAVERFTGRPTLRWVPVRHHNLSYLPHPFLGRHLALAVRSRPAEVLAVADACLRSPGNILVGWPWVVEALERAHAQEAAVEPQG</sequence>
<dbReference type="Proteomes" id="UP000268094">
    <property type="component" value="Unassembled WGS sequence"/>
</dbReference>
<reference evidence="3" key="1">
    <citation type="submission" date="2018-09" db="EMBL/GenBank/DDBJ databases">
        <authorList>
            <person name="Livingstone P.G."/>
            <person name="Whitworth D.E."/>
        </authorList>
    </citation>
    <scope>NUCLEOTIDE SEQUENCE [LARGE SCALE GENOMIC DNA]</scope>
    <source>
        <strain evidence="3">CA054A</strain>
    </source>
</reference>
<gene>
    <name evidence="2" type="ORF">D7V88_39485</name>
</gene>
<accession>A0A3A8HI49</accession>
<keyword evidence="1" id="KW-0812">Transmembrane</keyword>
<comment type="caution">
    <text evidence="2">The sequence shown here is derived from an EMBL/GenBank/DDBJ whole genome shotgun (WGS) entry which is preliminary data.</text>
</comment>
<feature type="transmembrane region" description="Helical" evidence="1">
    <location>
        <begin position="127"/>
        <end position="150"/>
    </location>
</feature>
<evidence type="ECO:0000313" key="2">
    <source>
        <dbReference type="EMBL" id="RKG70917.1"/>
    </source>
</evidence>
<dbReference type="RefSeq" id="WP_120545675.1">
    <property type="nucleotide sequence ID" value="NZ_RAVZ01000530.1"/>
</dbReference>
<keyword evidence="3" id="KW-1185">Reference proteome</keyword>
<organism evidence="2 3">
    <name type="scientific">Corallococcus terminator</name>
    <dbReference type="NCBI Taxonomy" id="2316733"/>
    <lineage>
        <taxon>Bacteria</taxon>
        <taxon>Pseudomonadati</taxon>
        <taxon>Myxococcota</taxon>
        <taxon>Myxococcia</taxon>
        <taxon>Myxococcales</taxon>
        <taxon>Cystobacterineae</taxon>
        <taxon>Myxococcaceae</taxon>
        <taxon>Corallococcus</taxon>
    </lineage>
</organism>
<evidence type="ECO:0000256" key="1">
    <source>
        <dbReference type="SAM" id="Phobius"/>
    </source>
</evidence>